<dbReference type="EMBL" id="LFWZ01000070">
    <property type="protein sequence ID" value="KON29260.1"/>
    <property type="molecule type" value="Genomic_DNA"/>
</dbReference>
<dbReference type="InterPro" id="IPR036388">
    <property type="entry name" value="WH-like_DNA-bd_sf"/>
</dbReference>
<name>A0A0M0BLM5_9ARCH</name>
<keyword evidence="2" id="KW-0238">DNA-binding</keyword>
<keyword evidence="1" id="KW-0805">Transcription regulation</keyword>
<dbReference type="InterPro" id="IPR011991">
    <property type="entry name" value="ArsR-like_HTH"/>
</dbReference>
<accession>A0A0M0BLM5</accession>
<dbReference type="Gene3D" id="3.30.70.920">
    <property type="match status" value="1"/>
</dbReference>
<reference evidence="5 6" key="1">
    <citation type="submission" date="2015-06" db="EMBL/GenBank/DDBJ databases">
        <title>New insights into the roles of widespread benthic archaea in carbon and nitrogen cycling.</title>
        <authorList>
            <person name="Lazar C.S."/>
            <person name="Baker B.J."/>
            <person name="Seitz K.W."/>
            <person name="Hyde A.S."/>
            <person name="Dick G.J."/>
            <person name="Hinrichs K.-U."/>
            <person name="Teske A.P."/>
        </authorList>
    </citation>
    <scope>NUCLEOTIDE SEQUENCE [LARGE SCALE GENOMIC DNA]</scope>
    <source>
        <strain evidence="5">DG-45</strain>
    </source>
</reference>
<dbReference type="Gene3D" id="1.10.10.10">
    <property type="entry name" value="Winged helix-like DNA-binding domain superfamily/Winged helix DNA-binding domain"/>
    <property type="match status" value="1"/>
</dbReference>
<sequence length="137" mass="15190">MMDDIDERILQALKENARMTYVDIGRAVGLSEGAVRNRIQALLDSGVIRRFTIEVATSVRVRALIMISVDPSTPTHAVSEAVGRMKVVERIYEITGEYDIAAVVASPSIEGVNRCIEEIRCIEGVERTNTMIVLRTL</sequence>
<comment type="caution">
    <text evidence="5">The sequence shown here is derived from an EMBL/GenBank/DDBJ whole genome shotgun (WGS) entry which is preliminary data.</text>
</comment>
<evidence type="ECO:0000313" key="5">
    <source>
        <dbReference type="EMBL" id="KON29260.1"/>
    </source>
</evidence>
<organism evidence="5 6">
    <name type="scientific">miscellaneous Crenarchaeota group-15 archaeon DG-45</name>
    <dbReference type="NCBI Taxonomy" id="1685127"/>
    <lineage>
        <taxon>Archaea</taxon>
        <taxon>Candidatus Bathyarchaeota</taxon>
        <taxon>MCG-15</taxon>
    </lineage>
</organism>
<evidence type="ECO:0000256" key="2">
    <source>
        <dbReference type="ARBA" id="ARBA00023125"/>
    </source>
</evidence>
<protein>
    <recommendedName>
        <fullName evidence="4">HTH asnC-type domain-containing protein</fullName>
    </recommendedName>
</protein>
<dbReference type="InterPro" id="IPR036390">
    <property type="entry name" value="WH_DNA-bd_sf"/>
</dbReference>
<dbReference type="GO" id="GO:0043200">
    <property type="term" value="P:response to amino acid"/>
    <property type="evidence" value="ECO:0007669"/>
    <property type="project" value="TreeGrafter"/>
</dbReference>
<dbReference type="InterPro" id="IPR019885">
    <property type="entry name" value="Tscrpt_reg_HTH_AsnC-type_CS"/>
</dbReference>
<dbReference type="GO" id="GO:0043565">
    <property type="term" value="F:sequence-specific DNA binding"/>
    <property type="evidence" value="ECO:0007669"/>
    <property type="project" value="InterPro"/>
</dbReference>
<dbReference type="SMART" id="SM00344">
    <property type="entry name" value="HTH_ASNC"/>
    <property type="match status" value="1"/>
</dbReference>
<feature type="domain" description="HTH asnC-type" evidence="4">
    <location>
        <begin position="2"/>
        <end position="63"/>
    </location>
</feature>
<dbReference type="InterPro" id="IPR019888">
    <property type="entry name" value="Tscrpt_reg_AsnC-like"/>
</dbReference>
<gene>
    <name evidence="5" type="ORF">AC482_06925</name>
</gene>
<dbReference type="PROSITE" id="PS00519">
    <property type="entry name" value="HTH_ASNC_1"/>
    <property type="match status" value="1"/>
</dbReference>
<keyword evidence="3" id="KW-0804">Transcription</keyword>
<dbReference type="SUPFAM" id="SSF46785">
    <property type="entry name" value="Winged helix' DNA-binding domain"/>
    <property type="match status" value="1"/>
</dbReference>
<dbReference type="Proteomes" id="UP000037210">
    <property type="component" value="Unassembled WGS sequence"/>
</dbReference>
<dbReference type="PANTHER" id="PTHR30154:SF50">
    <property type="entry name" value="TRANSCRIPTIONAL REGULATOR, ASNC FAMILY"/>
    <property type="match status" value="1"/>
</dbReference>
<dbReference type="PROSITE" id="PS50956">
    <property type="entry name" value="HTH_ASNC_2"/>
    <property type="match status" value="1"/>
</dbReference>
<dbReference type="Pfam" id="PF01037">
    <property type="entry name" value="AsnC_trans_reg"/>
    <property type="match status" value="1"/>
</dbReference>
<dbReference type="PANTHER" id="PTHR30154">
    <property type="entry name" value="LEUCINE-RESPONSIVE REGULATORY PROTEIN"/>
    <property type="match status" value="1"/>
</dbReference>
<evidence type="ECO:0000313" key="6">
    <source>
        <dbReference type="Proteomes" id="UP000037210"/>
    </source>
</evidence>
<dbReference type="CDD" id="cd00090">
    <property type="entry name" value="HTH_ARSR"/>
    <property type="match status" value="1"/>
</dbReference>
<proteinExistence type="predicted"/>
<dbReference type="InterPro" id="IPR019887">
    <property type="entry name" value="Tscrpt_reg_AsnC/Lrp_C"/>
</dbReference>
<dbReference type="GO" id="GO:0005829">
    <property type="term" value="C:cytosol"/>
    <property type="evidence" value="ECO:0007669"/>
    <property type="project" value="TreeGrafter"/>
</dbReference>
<dbReference type="AlphaFoldDB" id="A0A0M0BLM5"/>
<dbReference type="InterPro" id="IPR000485">
    <property type="entry name" value="AsnC-type_HTH_dom"/>
</dbReference>
<dbReference type="Pfam" id="PF13404">
    <property type="entry name" value="HTH_AsnC-type"/>
    <property type="match status" value="1"/>
</dbReference>
<evidence type="ECO:0000259" key="4">
    <source>
        <dbReference type="PROSITE" id="PS50956"/>
    </source>
</evidence>
<evidence type="ECO:0000256" key="3">
    <source>
        <dbReference type="ARBA" id="ARBA00023163"/>
    </source>
</evidence>
<dbReference type="SUPFAM" id="SSF54909">
    <property type="entry name" value="Dimeric alpha+beta barrel"/>
    <property type="match status" value="1"/>
</dbReference>
<dbReference type="PRINTS" id="PR00033">
    <property type="entry name" value="HTHASNC"/>
</dbReference>
<dbReference type="InterPro" id="IPR011008">
    <property type="entry name" value="Dimeric_a/b-barrel"/>
</dbReference>
<evidence type="ECO:0000256" key="1">
    <source>
        <dbReference type="ARBA" id="ARBA00023015"/>
    </source>
</evidence>